<keyword evidence="2" id="KW-1185">Reference proteome</keyword>
<organism evidence="1 2">
    <name type="scientific">Antrihabitans stalactiti</name>
    <dbReference type="NCBI Taxonomy" id="2584121"/>
    <lineage>
        <taxon>Bacteria</taxon>
        <taxon>Bacillati</taxon>
        <taxon>Actinomycetota</taxon>
        <taxon>Actinomycetes</taxon>
        <taxon>Mycobacteriales</taxon>
        <taxon>Nocardiaceae</taxon>
        <taxon>Antrihabitans</taxon>
    </lineage>
</organism>
<reference evidence="1 2" key="2">
    <citation type="submission" date="2020-06" db="EMBL/GenBank/DDBJ databases">
        <title>Antribacter stalactiti gen. nov., sp. nov., a new member of the family Nacardiaceae isolated from a cave.</title>
        <authorList>
            <person name="Kim I.S."/>
        </authorList>
    </citation>
    <scope>NUCLEOTIDE SEQUENCE [LARGE SCALE GENOMIC DNA]</scope>
    <source>
        <strain evidence="1 2">YC2-7</strain>
    </source>
</reference>
<evidence type="ECO:0000313" key="2">
    <source>
        <dbReference type="Proteomes" id="UP000535543"/>
    </source>
</evidence>
<dbReference type="Proteomes" id="UP000535543">
    <property type="component" value="Unassembled WGS sequence"/>
</dbReference>
<gene>
    <name evidence="1" type="ORF">FGL95_08600</name>
</gene>
<sequence>MSDAENDGVVTEVQVAAEHLAALLLAVHEGSEGAEAPRPHPWKYDNVIDIARARVADLDLSGFRPSKVDVVEPRVVAGVVIIKTAASVDVLFWLDATTATARFGGARGGESDTTGRSTQLARFLATQTAAVLAADEINHTIHL</sequence>
<proteinExistence type="predicted"/>
<protein>
    <submittedName>
        <fullName evidence="1">Uncharacterized protein</fullName>
    </submittedName>
</protein>
<dbReference type="RefSeq" id="WP_169585792.1">
    <property type="nucleotide sequence ID" value="NZ_VCQU01000002.1"/>
</dbReference>
<reference evidence="1 2" key="1">
    <citation type="submission" date="2019-05" db="EMBL/GenBank/DDBJ databases">
        <authorList>
            <person name="Lee S.D."/>
        </authorList>
    </citation>
    <scope>NUCLEOTIDE SEQUENCE [LARGE SCALE GENOMIC DNA]</scope>
    <source>
        <strain evidence="1 2">YC2-7</strain>
    </source>
</reference>
<evidence type="ECO:0000313" key="1">
    <source>
        <dbReference type="EMBL" id="NMN95093.1"/>
    </source>
</evidence>
<dbReference type="AlphaFoldDB" id="A0A848K8F6"/>
<comment type="caution">
    <text evidence="1">The sequence shown here is derived from an EMBL/GenBank/DDBJ whole genome shotgun (WGS) entry which is preliminary data.</text>
</comment>
<dbReference type="EMBL" id="VCQU01000002">
    <property type="protein sequence ID" value="NMN95093.1"/>
    <property type="molecule type" value="Genomic_DNA"/>
</dbReference>
<accession>A0A848K8F6</accession>
<name>A0A848K8F6_9NOCA</name>